<keyword evidence="5" id="KW-1185">Reference proteome</keyword>
<dbReference type="InterPro" id="IPR024289">
    <property type="entry name" value="DUF3828"/>
</dbReference>
<reference evidence="4 5" key="1">
    <citation type="submission" date="2022-08" db="EMBL/GenBank/DDBJ databases">
        <title>Polyphasic taxonomy analysis of Qipengyuania sp.RS5-5.</title>
        <authorList>
            <person name="Xamxidin M."/>
            <person name="Wu M."/>
        </authorList>
    </citation>
    <scope>NUCLEOTIDE SEQUENCE [LARGE SCALE GENOMIC DNA]</scope>
    <source>
        <strain evidence="4 5">RS5-5</strain>
    </source>
</reference>
<feature type="region of interest" description="Disordered" evidence="1">
    <location>
        <begin position="25"/>
        <end position="61"/>
    </location>
</feature>
<dbReference type="PROSITE" id="PS51257">
    <property type="entry name" value="PROKAR_LIPOPROTEIN"/>
    <property type="match status" value="1"/>
</dbReference>
<evidence type="ECO:0000313" key="4">
    <source>
        <dbReference type="EMBL" id="MCR2834330.1"/>
    </source>
</evidence>
<feature type="compositionally biased region" description="Low complexity" evidence="1">
    <location>
        <begin position="34"/>
        <end position="47"/>
    </location>
</feature>
<organism evidence="4 5">
    <name type="scientific">Parerythrobacter lacustris</name>
    <dbReference type="NCBI Taxonomy" id="2969984"/>
    <lineage>
        <taxon>Bacteria</taxon>
        <taxon>Pseudomonadati</taxon>
        <taxon>Pseudomonadota</taxon>
        <taxon>Alphaproteobacteria</taxon>
        <taxon>Sphingomonadales</taxon>
        <taxon>Erythrobacteraceae</taxon>
        <taxon>Parerythrobacter</taxon>
    </lineage>
</organism>
<comment type="caution">
    <text evidence="4">The sequence shown here is derived from an EMBL/GenBank/DDBJ whole genome shotgun (WGS) entry which is preliminary data.</text>
</comment>
<accession>A0ABT1XUJ7</accession>
<dbReference type="Gene3D" id="3.10.450.50">
    <property type="match status" value="1"/>
</dbReference>
<evidence type="ECO:0000256" key="1">
    <source>
        <dbReference type="SAM" id="MobiDB-lite"/>
    </source>
</evidence>
<proteinExistence type="predicted"/>
<dbReference type="RefSeq" id="WP_257596133.1">
    <property type="nucleotide sequence ID" value="NZ_JANKHH010000005.1"/>
</dbReference>
<feature type="signal peptide" evidence="2">
    <location>
        <begin position="1"/>
        <end position="27"/>
    </location>
</feature>
<evidence type="ECO:0000256" key="2">
    <source>
        <dbReference type="SAM" id="SignalP"/>
    </source>
</evidence>
<sequence length="188" mass="19746">MDFSRTGLGLLVILPPLLLACSGPVQSSPEADNAEAGSTAETAAADTAKPDPVTEAPKADAADEAAVRAAALGVFSDYLDKPVKHTEMTPAFSAAWDHALGPEGSMGYDPFCECQDFGDVSVRVDSANITGDEARVGVTLRSFGQDTKKRLVLKRVKGAWLLDDINDGDTPSLHRAMSDGEPGSFSMF</sequence>
<dbReference type="EMBL" id="JANKHH010000005">
    <property type="protein sequence ID" value="MCR2834330.1"/>
    <property type="molecule type" value="Genomic_DNA"/>
</dbReference>
<protein>
    <submittedName>
        <fullName evidence="4">YbjP/YqhG family protein</fullName>
    </submittedName>
</protein>
<evidence type="ECO:0000259" key="3">
    <source>
        <dbReference type="Pfam" id="PF12883"/>
    </source>
</evidence>
<dbReference type="Proteomes" id="UP001206067">
    <property type="component" value="Unassembled WGS sequence"/>
</dbReference>
<name>A0ABT1XUJ7_9SPHN</name>
<evidence type="ECO:0000313" key="5">
    <source>
        <dbReference type="Proteomes" id="UP001206067"/>
    </source>
</evidence>
<gene>
    <name evidence="4" type="ORF">NSO95_10270</name>
</gene>
<feature type="domain" description="DUF3828" evidence="3">
    <location>
        <begin position="92"/>
        <end position="168"/>
    </location>
</feature>
<feature type="chain" id="PRO_5046393782" evidence="2">
    <location>
        <begin position="28"/>
        <end position="188"/>
    </location>
</feature>
<keyword evidence="2" id="KW-0732">Signal</keyword>
<dbReference type="Pfam" id="PF12883">
    <property type="entry name" value="DUF3828"/>
    <property type="match status" value="1"/>
</dbReference>